<dbReference type="NCBIfam" id="TIGR02937">
    <property type="entry name" value="sigma70-ECF"/>
    <property type="match status" value="1"/>
</dbReference>
<feature type="domain" description="RNA polymerase sigma factor 70 region 4 type 2" evidence="6">
    <location>
        <begin position="121"/>
        <end position="172"/>
    </location>
</feature>
<dbReference type="AlphaFoldDB" id="A0A3R9PC05"/>
<dbReference type="RefSeq" id="WP_260472958.1">
    <property type="nucleotide sequence ID" value="NZ_RSDW01000001.1"/>
</dbReference>
<evidence type="ECO:0000259" key="6">
    <source>
        <dbReference type="Pfam" id="PF08281"/>
    </source>
</evidence>
<keyword evidence="2" id="KW-0805">Transcription regulation</keyword>
<dbReference type="GO" id="GO:0003677">
    <property type="term" value="F:DNA binding"/>
    <property type="evidence" value="ECO:0007669"/>
    <property type="project" value="InterPro"/>
</dbReference>
<comment type="caution">
    <text evidence="7">The sequence shown here is derived from an EMBL/GenBank/DDBJ whole genome shotgun (WGS) entry which is preliminary data.</text>
</comment>
<keyword evidence="8" id="KW-1185">Reference proteome</keyword>
<dbReference type="Gene3D" id="1.10.1740.10">
    <property type="match status" value="1"/>
</dbReference>
<feature type="domain" description="RNA polymerase sigma-70 region 2" evidence="5">
    <location>
        <begin position="26"/>
        <end position="80"/>
    </location>
</feature>
<evidence type="ECO:0000256" key="4">
    <source>
        <dbReference type="ARBA" id="ARBA00023163"/>
    </source>
</evidence>
<dbReference type="GO" id="GO:0006352">
    <property type="term" value="P:DNA-templated transcription initiation"/>
    <property type="evidence" value="ECO:0007669"/>
    <property type="project" value="InterPro"/>
</dbReference>
<evidence type="ECO:0000259" key="5">
    <source>
        <dbReference type="Pfam" id="PF04542"/>
    </source>
</evidence>
<sequence>MPWKSLTRESDRQSDAFEELALPLFPSLYNVAVWLTRSQPDAEDLVQETFFKALRGFAGFEQGTNFKAWIFRILRNTYLTSKTGLAAMRTVYLDEQDSGLEATVDWDTPESRMVALSDQAEVRSAMETLPPALLEVLLLCDVEEMKYKDIAVVLEIPIGTVMSRVARARGALRRVLLQAKEGRL</sequence>
<dbReference type="InterPro" id="IPR013324">
    <property type="entry name" value="RNA_pol_sigma_r3/r4-like"/>
</dbReference>
<dbReference type="PANTHER" id="PTHR43133">
    <property type="entry name" value="RNA POLYMERASE ECF-TYPE SIGMA FACTO"/>
    <property type="match status" value="1"/>
</dbReference>
<protein>
    <submittedName>
        <fullName evidence="7">RNA polymerase ECF family sigma subunit</fullName>
    </submittedName>
</protein>
<dbReference type="InterPro" id="IPR013325">
    <property type="entry name" value="RNA_pol_sigma_r2"/>
</dbReference>
<dbReference type="InterPro" id="IPR013249">
    <property type="entry name" value="RNA_pol_sigma70_r4_t2"/>
</dbReference>
<evidence type="ECO:0000313" key="8">
    <source>
        <dbReference type="Proteomes" id="UP000269669"/>
    </source>
</evidence>
<dbReference type="EMBL" id="RSDW01000001">
    <property type="protein sequence ID" value="RSL18334.1"/>
    <property type="molecule type" value="Genomic_DNA"/>
</dbReference>
<evidence type="ECO:0000256" key="1">
    <source>
        <dbReference type="ARBA" id="ARBA00010641"/>
    </source>
</evidence>
<dbReference type="Pfam" id="PF08281">
    <property type="entry name" value="Sigma70_r4_2"/>
    <property type="match status" value="1"/>
</dbReference>
<dbReference type="InterPro" id="IPR007627">
    <property type="entry name" value="RNA_pol_sigma70_r2"/>
</dbReference>
<dbReference type="Proteomes" id="UP000269669">
    <property type="component" value="Unassembled WGS sequence"/>
</dbReference>
<dbReference type="InterPro" id="IPR036388">
    <property type="entry name" value="WH-like_DNA-bd_sf"/>
</dbReference>
<keyword evidence="4" id="KW-0804">Transcription</keyword>
<dbReference type="Pfam" id="PF04542">
    <property type="entry name" value="Sigma70_r2"/>
    <property type="match status" value="1"/>
</dbReference>
<dbReference type="SUPFAM" id="SSF88659">
    <property type="entry name" value="Sigma3 and sigma4 domains of RNA polymerase sigma factors"/>
    <property type="match status" value="1"/>
</dbReference>
<comment type="similarity">
    <text evidence="1">Belongs to the sigma-70 factor family. ECF subfamily.</text>
</comment>
<evidence type="ECO:0000256" key="3">
    <source>
        <dbReference type="ARBA" id="ARBA00023082"/>
    </source>
</evidence>
<dbReference type="CDD" id="cd06171">
    <property type="entry name" value="Sigma70_r4"/>
    <property type="match status" value="1"/>
</dbReference>
<dbReference type="Gene3D" id="1.10.10.10">
    <property type="entry name" value="Winged helix-like DNA-binding domain superfamily/Winged helix DNA-binding domain"/>
    <property type="match status" value="1"/>
</dbReference>
<dbReference type="InterPro" id="IPR014284">
    <property type="entry name" value="RNA_pol_sigma-70_dom"/>
</dbReference>
<gene>
    <name evidence="7" type="ORF">EDE15_3897</name>
</gene>
<dbReference type="InterPro" id="IPR039425">
    <property type="entry name" value="RNA_pol_sigma-70-like"/>
</dbReference>
<dbReference type="GO" id="GO:0016987">
    <property type="term" value="F:sigma factor activity"/>
    <property type="evidence" value="ECO:0007669"/>
    <property type="project" value="UniProtKB-KW"/>
</dbReference>
<dbReference type="SUPFAM" id="SSF88946">
    <property type="entry name" value="Sigma2 domain of RNA polymerase sigma factors"/>
    <property type="match status" value="1"/>
</dbReference>
<name>A0A3R9PC05_9BACT</name>
<proteinExistence type="inferred from homology"/>
<organism evidence="7 8">
    <name type="scientific">Edaphobacter aggregans</name>
    <dbReference type="NCBI Taxonomy" id="570835"/>
    <lineage>
        <taxon>Bacteria</taxon>
        <taxon>Pseudomonadati</taxon>
        <taxon>Acidobacteriota</taxon>
        <taxon>Terriglobia</taxon>
        <taxon>Terriglobales</taxon>
        <taxon>Acidobacteriaceae</taxon>
        <taxon>Edaphobacter</taxon>
    </lineage>
</organism>
<evidence type="ECO:0000313" key="7">
    <source>
        <dbReference type="EMBL" id="RSL18334.1"/>
    </source>
</evidence>
<evidence type="ECO:0000256" key="2">
    <source>
        <dbReference type="ARBA" id="ARBA00023015"/>
    </source>
</evidence>
<dbReference type="PANTHER" id="PTHR43133:SF59">
    <property type="entry name" value="ECF RNA POLYMERASE SIGMA FACTOR SIGR"/>
    <property type="match status" value="1"/>
</dbReference>
<accession>A0A3R9PC05</accession>
<keyword evidence="3" id="KW-0731">Sigma factor</keyword>
<reference evidence="7 8" key="1">
    <citation type="submission" date="2018-12" db="EMBL/GenBank/DDBJ databases">
        <title>Sequencing of bacterial isolates from soil warming experiment in Harvard Forest, Massachusetts, USA.</title>
        <authorList>
            <person name="Deangelis K."/>
        </authorList>
    </citation>
    <scope>NUCLEOTIDE SEQUENCE [LARGE SCALE GENOMIC DNA]</scope>
    <source>
        <strain evidence="7 8">EB153</strain>
    </source>
</reference>